<reference evidence="1 2" key="1">
    <citation type="submission" date="2019-03" db="EMBL/GenBank/DDBJ databases">
        <title>Deep-cultivation of Planctomycetes and their phenomic and genomic characterization uncovers novel biology.</title>
        <authorList>
            <person name="Wiegand S."/>
            <person name="Jogler M."/>
            <person name="Boedeker C."/>
            <person name="Pinto D."/>
            <person name="Vollmers J."/>
            <person name="Rivas-Marin E."/>
            <person name="Kohn T."/>
            <person name="Peeters S.H."/>
            <person name="Heuer A."/>
            <person name="Rast P."/>
            <person name="Oberbeckmann S."/>
            <person name="Bunk B."/>
            <person name="Jeske O."/>
            <person name="Meyerdierks A."/>
            <person name="Storesund J.E."/>
            <person name="Kallscheuer N."/>
            <person name="Luecker S."/>
            <person name="Lage O.M."/>
            <person name="Pohl T."/>
            <person name="Merkel B.J."/>
            <person name="Hornburger P."/>
            <person name="Mueller R.-W."/>
            <person name="Bruemmer F."/>
            <person name="Labrenz M."/>
            <person name="Spormann A.M."/>
            <person name="Op den Camp H."/>
            <person name="Overmann J."/>
            <person name="Amann R."/>
            <person name="Jetten M.S.M."/>
            <person name="Mascher T."/>
            <person name="Medema M.H."/>
            <person name="Devos D.P."/>
            <person name="Kaster A.-K."/>
            <person name="Ovreas L."/>
            <person name="Rohde M."/>
            <person name="Galperin M.Y."/>
            <person name="Jogler C."/>
        </authorList>
    </citation>
    <scope>NUCLEOTIDE SEQUENCE [LARGE SCALE GENOMIC DNA]</scope>
    <source>
        <strain evidence="1 2">Enr13</strain>
    </source>
</reference>
<dbReference type="EMBL" id="CP037423">
    <property type="protein sequence ID" value="QDV42626.1"/>
    <property type="molecule type" value="Genomic_DNA"/>
</dbReference>
<name>A0A518HP50_9BACT</name>
<evidence type="ECO:0000313" key="1">
    <source>
        <dbReference type="EMBL" id="QDV42626.1"/>
    </source>
</evidence>
<dbReference type="KEGG" id="snep:Enr13x_24750"/>
<proteinExistence type="predicted"/>
<gene>
    <name evidence="1" type="ORF">Enr13x_24750</name>
</gene>
<sequence length="102" mass="11335">MPVWLRHTFSVVARREPYAVNDLFPVFVEVLAAGRKPSGSASLPTYRRARALPLTNRSRRKAGAWEQGLGYESNASAIKLAARSTCSLLVVQPSETRRVRPI</sequence>
<keyword evidence="2" id="KW-1185">Reference proteome</keyword>
<accession>A0A518HP50</accession>
<dbReference type="Proteomes" id="UP000319004">
    <property type="component" value="Chromosome"/>
</dbReference>
<evidence type="ECO:0000313" key="2">
    <source>
        <dbReference type="Proteomes" id="UP000319004"/>
    </source>
</evidence>
<protein>
    <submittedName>
        <fullName evidence="1">Uncharacterized protein</fullName>
    </submittedName>
</protein>
<organism evidence="1 2">
    <name type="scientific">Stieleria neptunia</name>
    <dbReference type="NCBI Taxonomy" id="2527979"/>
    <lineage>
        <taxon>Bacteria</taxon>
        <taxon>Pseudomonadati</taxon>
        <taxon>Planctomycetota</taxon>
        <taxon>Planctomycetia</taxon>
        <taxon>Pirellulales</taxon>
        <taxon>Pirellulaceae</taxon>
        <taxon>Stieleria</taxon>
    </lineage>
</organism>
<dbReference type="AlphaFoldDB" id="A0A518HP50"/>